<evidence type="ECO:0000313" key="8">
    <source>
        <dbReference type="Proteomes" id="UP000325577"/>
    </source>
</evidence>
<dbReference type="AlphaFoldDB" id="A0A5J5BBA1"/>
<reference evidence="7 8" key="1">
    <citation type="submission" date="2019-09" db="EMBL/GenBank/DDBJ databases">
        <title>A chromosome-level genome assembly of the Chinese tupelo Nyssa sinensis.</title>
        <authorList>
            <person name="Yang X."/>
            <person name="Kang M."/>
            <person name="Yang Y."/>
            <person name="Xiong H."/>
            <person name="Wang M."/>
            <person name="Zhang Z."/>
            <person name="Wang Z."/>
            <person name="Wu H."/>
            <person name="Ma T."/>
            <person name="Liu J."/>
            <person name="Xi Z."/>
        </authorList>
    </citation>
    <scope>NUCLEOTIDE SEQUENCE [LARGE SCALE GENOMIC DNA]</scope>
    <source>
        <strain evidence="7">J267</strain>
        <tissue evidence="7">Leaf</tissue>
    </source>
</reference>
<keyword evidence="6" id="KW-0732">Signal</keyword>
<evidence type="ECO:0000256" key="4">
    <source>
        <dbReference type="ARBA" id="ARBA00023136"/>
    </source>
</evidence>
<evidence type="ECO:0000256" key="6">
    <source>
        <dbReference type="SAM" id="SignalP"/>
    </source>
</evidence>
<keyword evidence="4 5" id="KW-0472">Membrane</keyword>
<name>A0A5J5BBA1_9ASTE</name>
<dbReference type="OrthoDB" id="1728340at2759"/>
<sequence>MFVTAFSPLCMIITAVLGATVLSEPIHLGSLIGAIIIVIGLYSVVWGKSKDRLNSKMLTSTEKGDAHELPTGSGILDDKTDLLASKLKTTVKVPPAQEP</sequence>
<accession>A0A5J5BBA1</accession>
<keyword evidence="2 5" id="KW-0812">Transmembrane</keyword>
<feature type="signal peptide" evidence="6">
    <location>
        <begin position="1"/>
        <end position="18"/>
    </location>
</feature>
<evidence type="ECO:0000256" key="5">
    <source>
        <dbReference type="SAM" id="Phobius"/>
    </source>
</evidence>
<proteinExistence type="predicted"/>
<dbReference type="EMBL" id="CM018038">
    <property type="protein sequence ID" value="KAA8538491.1"/>
    <property type="molecule type" value="Genomic_DNA"/>
</dbReference>
<dbReference type="GO" id="GO:0016020">
    <property type="term" value="C:membrane"/>
    <property type="evidence" value="ECO:0007669"/>
    <property type="project" value="InterPro"/>
</dbReference>
<keyword evidence="8" id="KW-1185">Reference proteome</keyword>
<dbReference type="SUPFAM" id="SSF103481">
    <property type="entry name" value="Multidrug resistance efflux transporter EmrE"/>
    <property type="match status" value="1"/>
</dbReference>
<dbReference type="InterPro" id="IPR030184">
    <property type="entry name" value="WAT1-related"/>
</dbReference>
<organism evidence="7 8">
    <name type="scientific">Nyssa sinensis</name>
    <dbReference type="NCBI Taxonomy" id="561372"/>
    <lineage>
        <taxon>Eukaryota</taxon>
        <taxon>Viridiplantae</taxon>
        <taxon>Streptophyta</taxon>
        <taxon>Embryophyta</taxon>
        <taxon>Tracheophyta</taxon>
        <taxon>Spermatophyta</taxon>
        <taxon>Magnoliopsida</taxon>
        <taxon>eudicotyledons</taxon>
        <taxon>Gunneridae</taxon>
        <taxon>Pentapetalae</taxon>
        <taxon>asterids</taxon>
        <taxon>Cornales</taxon>
        <taxon>Nyssaceae</taxon>
        <taxon>Nyssa</taxon>
    </lineage>
</organism>
<dbReference type="InterPro" id="IPR037185">
    <property type="entry name" value="EmrE-like"/>
</dbReference>
<dbReference type="PANTHER" id="PTHR31218">
    <property type="entry name" value="WAT1-RELATED PROTEIN"/>
    <property type="match status" value="1"/>
</dbReference>
<comment type="subcellular location">
    <subcellularLocation>
        <location evidence="1">Membrane</location>
        <topology evidence="1">Multi-pass membrane protein</topology>
    </subcellularLocation>
</comment>
<evidence type="ECO:0000256" key="3">
    <source>
        <dbReference type="ARBA" id="ARBA00022989"/>
    </source>
</evidence>
<feature type="chain" id="PRO_5023811912" description="WAT1-related protein" evidence="6">
    <location>
        <begin position="19"/>
        <end position="99"/>
    </location>
</feature>
<protein>
    <recommendedName>
        <fullName evidence="9">WAT1-related protein</fullName>
    </recommendedName>
</protein>
<dbReference type="GO" id="GO:0022857">
    <property type="term" value="F:transmembrane transporter activity"/>
    <property type="evidence" value="ECO:0007669"/>
    <property type="project" value="InterPro"/>
</dbReference>
<dbReference type="Proteomes" id="UP000325577">
    <property type="component" value="Linkage Group LG15"/>
</dbReference>
<feature type="transmembrane region" description="Helical" evidence="5">
    <location>
        <begin position="28"/>
        <end position="47"/>
    </location>
</feature>
<evidence type="ECO:0008006" key="9">
    <source>
        <dbReference type="Google" id="ProtNLM"/>
    </source>
</evidence>
<keyword evidence="3 5" id="KW-1133">Transmembrane helix</keyword>
<evidence type="ECO:0000256" key="1">
    <source>
        <dbReference type="ARBA" id="ARBA00004141"/>
    </source>
</evidence>
<evidence type="ECO:0000256" key="2">
    <source>
        <dbReference type="ARBA" id="ARBA00022692"/>
    </source>
</evidence>
<gene>
    <name evidence="7" type="ORF">F0562_028138</name>
</gene>
<evidence type="ECO:0000313" key="7">
    <source>
        <dbReference type="EMBL" id="KAA8538491.1"/>
    </source>
</evidence>